<dbReference type="AlphaFoldDB" id="A0A7L4YMN5"/>
<dbReference type="RefSeq" id="WP_159545115.1">
    <property type="nucleotide sequence ID" value="NZ_CP047156.1"/>
</dbReference>
<dbReference type="InParanoid" id="A0A7L4YMN5"/>
<proteinExistence type="predicted"/>
<dbReference type="CDD" id="cd04301">
    <property type="entry name" value="NAT_SF"/>
    <property type="match status" value="1"/>
</dbReference>
<evidence type="ECO:0000313" key="3">
    <source>
        <dbReference type="Proteomes" id="UP000463857"/>
    </source>
</evidence>
<name>A0A7L4YMN5_9ACTN</name>
<accession>A0A7L4YMN5</accession>
<evidence type="ECO:0000313" key="2">
    <source>
        <dbReference type="EMBL" id="QHC00535.1"/>
    </source>
</evidence>
<dbReference type="Pfam" id="PF00583">
    <property type="entry name" value="Acetyltransf_1"/>
    <property type="match status" value="1"/>
</dbReference>
<dbReference type="PROSITE" id="PS51186">
    <property type="entry name" value="GNAT"/>
    <property type="match status" value="1"/>
</dbReference>
<dbReference type="OrthoDB" id="4549080at2"/>
<evidence type="ECO:0000259" key="1">
    <source>
        <dbReference type="PROSITE" id="PS51186"/>
    </source>
</evidence>
<dbReference type="InterPro" id="IPR000182">
    <property type="entry name" value="GNAT_dom"/>
</dbReference>
<dbReference type="EMBL" id="CP047156">
    <property type="protein sequence ID" value="QHC00535.1"/>
    <property type="molecule type" value="Genomic_DNA"/>
</dbReference>
<dbReference type="InterPro" id="IPR016181">
    <property type="entry name" value="Acyl_CoA_acyltransferase"/>
</dbReference>
<organism evidence="2 3">
    <name type="scientific">Epidermidibacterium keratini</name>
    <dbReference type="NCBI Taxonomy" id="1891644"/>
    <lineage>
        <taxon>Bacteria</taxon>
        <taxon>Bacillati</taxon>
        <taxon>Actinomycetota</taxon>
        <taxon>Actinomycetes</taxon>
        <taxon>Sporichthyales</taxon>
        <taxon>Sporichthyaceae</taxon>
        <taxon>Epidermidibacterium</taxon>
    </lineage>
</organism>
<dbReference type="Proteomes" id="UP000463857">
    <property type="component" value="Chromosome"/>
</dbReference>
<sequence length="132" mass="14665">MATMTWRGEFTNDEVNALHAAAFEHRVFDDDWVAQVDRFSLGWVTARDGAGVLVGFVNVAWDGGVHAFILDTMVDPRNGRAGIGTELVRTATVHARESRCEWLHADFEPHLRDFYFTAAGFTPTEAGLIALK</sequence>
<dbReference type="Gene3D" id="3.40.630.30">
    <property type="match status" value="1"/>
</dbReference>
<gene>
    <name evidence="2" type="ORF">EK0264_09720</name>
</gene>
<keyword evidence="2" id="KW-0808">Transferase</keyword>
<keyword evidence="3" id="KW-1185">Reference proteome</keyword>
<protein>
    <submittedName>
        <fullName evidence="2">GNAT family N-acetyltransferase</fullName>
    </submittedName>
</protein>
<feature type="domain" description="N-acetyltransferase" evidence="1">
    <location>
        <begin position="1"/>
        <end position="132"/>
    </location>
</feature>
<dbReference type="GO" id="GO:0016747">
    <property type="term" value="F:acyltransferase activity, transferring groups other than amino-acyl groups"/>
    <property type="evidence" value="ECO:0007669"/>
    <property type="project" value="InterPro"/>
</dbReference>
<reference evidence="2 3" key="1">
    <citation type="journal article" date="2018" name="Int. J. Syst. Evol. Microbiol.">
        <title>Epidermidibacterium keratini gen. nov., sp. nov., a member of the family Sporichthyaceae, isolated from keratin epidermis.</title>
        <authorList>
            <person name="Lee D.G."/>
            <person name="Trujillo M.E."/>
            <person name="Kang S."/>
            <person name="Nam J.J."/>
            <person name="Kim Y.J."/>
        </authorList>
    </citation>
    <scope>NUCLEOTIDE SEQUENCE [LARGE SCALE GENOMIC DNA]</scope>
    <source>
        <strain evidence="2 3">EPI-7</strain>
    </source>
</reference>
<dbReference type="KEGG" id="eke:EK0264_09720"/>
<dbReference type="SUPFAM" id="SSF55729">
    <property type="entry name" value="Acyl-CoA N-acyltransferases (Nat)"/>
    <property type="match status" value="1"/>
</dbReference>